<dbReference type="InterPro" id="IPR003660">
    <property type="entry name" value="HAMP_dom"/>
</dbReference>
<dbReference type="InterPro" id="IPR036097">
    <property type="entry name" value="HisK_dim/P_sf"/>
</dbReference>
<dbReference type="CDD" id="cd00075">
    <property type="entry name" value="HATPase"/>
    <property type="match status" value="1"/>
</dbReference>
<comment type="function">
    <text evidence="14">Member of a two-component regulatory system.</text>
</comment>
<dbReference type="Gene3D" id="1.10.287.130">
    <property type="match status" value="1"/>
</dbReference>
<dbReference type="InterPro" id="IPR004358">
    <property type="entry name" value="Sig_transdc_His_kin-like_C"/>
</dbReference>
<keyword evidence="12 14" id="KW-0902">Two-component regulatory system</keyword>
<keyword evidence="7 14" id="KW-0812">Transmembrane</keyword>
<evidence type="ECO:0000259" key="15">
    <source>
        <dbReference type="PROSITE" id="PS50109"/>
    </source>
</evidence>
<evidence type="ECO:0000256" key="6">
    <source>
        <dbReference type="ARBA" id="ARBA00022679"/>
    </source>
</evidence>
<geneLocation type="plasmid" evidence="17 18">
    <name>pASTE61-200</name>
</geneLocation>
<dbReference type="EMBL" id="CP013927">
    <property type="protein sequence ID" value="AMJ76665.1"/>
    <property type="molecule type" value="Genomic_DNA"/>
</dbReference>
<sequence length="469" mass="52949">MNKWFTVPNSLAFRTTSLVGITVLLCFSVMHAIVIHSIEQHFTEQDASELNEVYLAVDAKLKEAALNNTPPSETLFEAVSGHHGVYYHVENARGETLFSSKDADFSFFPKNSPTLETVAPDNLILFEDTQHMLRATKLATSVSLNGLEETYSIIVASNMEFHMTYMESFKKTLWLITIFAAIVTILAARVAIYRGHSPLRNLSRKIETISADHLDARLSTNGVPTELTVLVDSFNTMIQKLEDGFLRLSFFSADIAHELRTPITNLTTQTQVILNRERGNDEYTDILYSHLEEYERMSKMVSDMLLLAQTEHGLITPSKDKIAVNQEIKDLTEYFEVLSDEKDITLTVRGPQIELVCDKTMFRQALSNLISNAIRYSPNDDEIVIQTKDSTDAISISIINHGDIIPEEHLSRLFDRFYRTDFSRKRDGQGAGLGLTIAKSFIKVNGGDIYAESSTQNTCFTIKFMKNKK</sequence>
<dbReference type="InterPro" id="IPR003661">
    <property type="entry name" value="HisK_dim/P_dom"/>
</dbReference>
<keyword evidence="6 14" id="KW-0808">Transferase</keyword>
<dbReference type="Pfam" id="PF00672">
    <property type="entry name" value="HAMP"/>
    <property type="match status" value="1"/>
</dbReference>
<evidence type="ECO:0000259" key="16">
    <source>
        <dbReference type="PROSITE" id="PS50885"/>
    </source>
</evidence>
<evidence type="ECO:0000256" key="2">
    <source>
        <dbReference type="ARBA" id="ARBA00004429"/>
    </source>
</evidence>
<dbReference type="Gene3D" id="3.30.565.10">
    <property type="entry name" value="Histidine kinase-like ATPase, C-terminal domain"/>
    <property type="match status" value="1"/>
</dbReference>
<evidence type="ECO:0000313" key="18">
    <source>
        <dbReference type="Proteomes" id="UP000056750"/>
    </source>
</evidence>
<dbReference type="Gene3D" id="6.10.340.10">
    <property type="match status" value="1"/>
</dbReference>
<keyword evidence="11 14" id="KW-1133">Transmembrane helix</keyword>
<keyword evidence="18" id="KW-1185">Reference proteome</keyword>
<feature type="domain" description="HAMP" evidence="16">
    <location>
        <begin position="193"/>
        <end position="246"/>
    </location>
</feature>
<evidence type="ECO:0000256" key="5">
    <source>
        <dbReference type="ARBA" id="ARBA00022553"/>
    </source>
</evidence>
<keyword evidence="9 14" id="KW-0418">Kinase</keyword>
<keyword evidence="10 14" id="KW-0067">ATP-binding</keyword>
<name>A0ABM7DMC6_9ALTE</name>
<reference evidence="17 18" key="1">
    <citation type="submission" date="2015-12" db="EMBL/GenBank/DDBJ databases">
        <title>Intraspecies pangenome expansion in the marine bacterium Alteromonas.</title>
        <authorList>
            <person name="Lopez-Perez M."/>
            <person name="Rodriguez-Valera F."/>
        </authorList>
    </citation>
    <scope>NUCLEOTIDE SEQUENCE [LARGE SCALE GENOMIC DNA]</scope>
    <source>
        <strain evidence="17 18">LMG 21861</strain>
        <plasmid evidence="17 18">pASTE61-200</plasmid>
    </source>
</reference>
<dbReference type="PROSITE" id="PS50109">
    <property type="entry name" value="HIS_KIN"/>
    <property type="match status" value="1"/>
</dbReference>
<dbReference type="PRINTS" id="PR00344">
    <property type="entry name" value="BCTRLSENSOR"/>
</dbReference>
<evidence type="ECO:0000256" key="10">
    <source>
        <dbReference type="ARBA" id="ARBA00022840"/>
    </source>
</evidence>
<dbReference type="SUPFAM" id="SSF55874">
    <property type="entry name" value="ATPase domain of HSP90 chaperone/DNA topoisomerase II/histidine kinase"/>
    <property type="match status" value="1"/>
</dbReference>
<gene>
    <name evidence="17" type="ORF">AVL57_00525</name>
</gene>
<dbReference type="SMART" id="SM00388">
    <property type="entry name" value="HisKA"/>
    <property type="match status" value="1"/>
</dbReference>
<accession>A0ABM7DMC6</accession>
<dbReference type="SUPFAM" id="SSF47384">
    <property type="entry name" value="Homodimeric domain of signal transducing histidine kinase"/>
    <property type="match status" value="1"/>
</dbReference>
<dbReference type="InterPro" id="IPR036890">
    <property type="entry name" value="HATPase_C_sf"/>
</dbReference>
<dbReference type="SMART" id="SM00387">
    <property type="entry name" value="HATPase_c"/>
    <property type="match status" value="1"/>
</dbReference>
<protein>
    <recommendedName>
        <fullName evidence="14">Sensor protein</fullName>
        <ecNumber evidence="14">2.7.13.3</ecNumber>
    </recommendedName>
</protein>
<evidence type="ECO:0000256" key="13">
    <source>
        <dbReference type="ARBA" id="ARBA00023136"/>
    </source>
</evidence>
<dbReference type="Proteomes" id="UP000056750">
    <property type="component" value="Plasmid pASTE61-200"/>
</dbReference>
<comment type="subcellular location">
    <subcellularLocation>
        <location evidence="2">Cell inner membrane</location>
        <topology evidence="2">Multi-pass membrane protein</topology>
    </subcellularLocation>
</comment>
<dbReference type="EC" id="2.7.13.3" evidence="14"/>
<evidence type="ECO:0000313" key="17">
    <source>
        <dbReference type="EMBL" id="AMJ76665.1"/>
    </source>
</evidence>
<dbReference type="NCBIfam" id="TIGR01386">
    <property type="entry name" value="cztS_silS_copS"/>
    <property type="match status" value="1"/>
</dbReference>
<feature type="transmembrane region" description="Helical" evidence="14">
    <location>
        <begin position="173"/>
        <end position="193"/>
    </location>
</feature>
<dbReference type="InterPro" id="IPR003594">
    <property type="entry name" value="HATPase_dom"/>
</dbReference>
<dbReference type="RefSeq" id="WP_061093706.1">
    <property type="nucleotide sequence ID" value="NZ_CP013927.1"/>
</dbReference>
<dbReference type="Pfam" id="PF02518">
    <property type="entry name" value="HATPase_c"/>
    <property type="match status" value="1"/>
</dbReference>
<keyword evidence="13 14" id="KW-0472">Membrane</keyword>
<feature type="transmembrane region" description="Helical" evidence="14">
    <location>
        <begin position="12"/>
        <end position="35"/>
    </location>
</feature>
<dbReference type="InterPro" id="IPR005467">
    <property type="entry name" value="His_kinase_dom"/>
</dbReference>
<evidence type="ECO:0000256" key="11">
    <source>
        <dbReference type="ARBA" id="ARBA00022989"/>
    </source>
</evidence>
<dbReference type="PANTHER" id="PTHR45436">
    <property type="entry name" value="SENSOR HISTIDINE KINASE YKOH"/>
    <property type="match status" value="1"/>
</dbReference>
<evidence type="ECO:0000256" key="12">
    <source>
        <dbReference type="ARBA" id="ARBA00023012"/>
    </source>
</evidence>
<dbReference type="InterPro" id="IPR048590">
    <property type="entry name" value="CusS-like_sensor"/>
</dbReference>
<dbReference type="SUPFAM" id="SSF158472">
    <property type="entry name" value="HAMP domain-like"/>
    <property type="match status" value="1"/>
</dbReference>
<organism evidence="17 18">
    <name type="scientific">Alteromonas stellipolaris</name>
    <dbReference type="NCBI Taxonomy" id="233316"/>
    <lineage>
        <taxon>Bacteria</taxon>
        <taxon>Pseudomonadati</taxon>
        <taxon>Pseudomonadota</taxon>
        <taxon>Gammaproteobacteria</taxon>
        <taxon>Alteromonadales</taxon>
        <taxon>Alteromonadaceae</taxon>
        <taxon>Alteromonas/Salinimonas group</taxon>
        <taxon>Alteromonas</taxon>
    </lineage>
</organism>
<keyword evidence="4 14" id="KW-0997">Cell inner membrane</keyword>
<dbReference type="PANTHER" id="PTHR45436:SF15">
    <property type="entry name" value="SENSOR HISTIDINE KINASE CUSS"/>
    <property type="match status" value="1"/>
</dbReference>
<dbReference type="Pfam" id="PF21085">
    <property type="entry name" value="CusS"/>
    <property type="match status" value="1"/>
</dbReference>
<keyword evidence="5" id="KW-0597">Phosphoprotein</keyword>
<evidence type="ECO:0000256" key="14">
    <source>
        <dbReference type="RuleBase" id="RU364088"/>
    </source>
</evidence>
<keyword evidence="3 14" id="KW-1003">Cell membrane</keyword>
<proteinExistence type="predicted"/>
<keyword evidence="8 14" id="KW-0547">Nucleotide-binding</keyword>
<dbReference type="CDD" id="cd00082">
    <property type="entry name" value="HisKA"/>
    <property type="match status" value="1"/>
</dbReference>
<dbReference type="PROSITE" id="PS50885">
    <property type="entry name" value="HAMP"/>
    <property type="match status" value="1"/>
</dbReference>
<evidence type="ECO:0000256" key="1">
    <source>
        <dbReference type="ARBA" id="ARBA00000085"/>
    </source>
</evidence>
<evidence type="ECO:0000256" key="9">
    <source>
        <dbReference type="ARBA" id="ARBA00022777"/>
    </source>
</evidence>
<keyword evidence="17" id="KW-0614">Plasmid</keyword>
<dbReference type="Pfam" id="PF00512">
    <property type="entry name" value="HisKA"/>
    <property type="match status" value="1"/>
</dbReference>
<dbReference type="CDD" id="cd06225">
    <property type="entry name" value="HAMP"/>
    <property type="match status" value="1"/>
</dbReference>
<dbReference type="GO" id="GO:0016301">
    <property type="term" value="F:kinase activity"/>
    <property type="evidence" value="ECO:0007669"/>
    <property type="project" value="UniProtKB-KW"/>
</dbReference>
<evidence type="ECO:0000256" key="8">
    <source>
        <dbReference type="ARBA" id="ARBA00022741"/>
    </source>
</evidence>
<feature type="domain" description="Histidine kinase" evidence="15">
    <location>
        <begin position="254"/>
        <end position="468"/>
    </location>
</feature>
<evidence type="ECO:0000256" key="3">
    <source>
        <dbReference type="ARBA" id="ARBA00022475"/>
    </source>
</evidence>
<dbReference type="InterPro" id="IPR006290">
    <property type="entry name" value="CztS_silS_copS"/>
</dbReference>
<dbReference type="SMART" id="SM00304">
    <property type="entry name" value="HAMP"/>
    <property type="match status" value="1"/>
</dbReference>
<dbReference type="InterPro" id="IPR050428">
    <property type="entry name" value="TCS_sensor_his_kinase"/>
</dbReference>
<evidence type="ECO:0000256" key="7">
    <source>
        <dbReference type="ARBA" id="ARBA00022692"/>
    </source>
</evidence>
<evidence type="ECO:0000256" key="4">
    <source>
        <dbReference type="ARBA" id="ARBA00022519"/>
    </source>
</evidence>
<comment type="catalytic activity">
    <reaction evidence="1 14">
        <text>ATP + protein L-histidine = ADP + protein N-phospho-L-histidine.</text>
        <dbReference type="EC" id="2.7.13.3"/>
    </reaction>
</comment>